<dbReference type="AlphaFoldDB" id="A0A0E9VTQ3"/>
<organism evidence="1">
    <name type="scientific">Anguilla anguilla</name>
    <name type="common">European freshwater eel</name>
    <name type="synonym">Muraena anguilla</name>
    <dbReference type="NCBI Taxonomy" id="7936"/>
    <lineage>
        <taxon>Eukaryota</taxon>
        <taxon>Metazoa</taxon>
        <taxon>Chordata</taxon>
        <taxon>Craniata</taxon>
        <taxon>Vertebrata</taxon>
        <taxon>Euteleostomi</taxon>
        <taxon>Actinopterygii</taxon>
        <taxon>Neopterygii</taxon>
        <taxon>Teleostei</taxon>
        <taxon>Anguilliformes</taxon>
        <taxon>Anguillidae</taxon>
        <taxon>Anguilla</taxon>
    </lineage>
</organism>
<proteinExistence type="predicted"/>
<dbReference type="EMBL" id="GBXM01027894">
    <property type="protein sequence ID" value="JAH80683.1"/>
    <property type="molecule type" value="Transcribed_RNA"/>
</dbReference>
<sequence>MEITLLIMFYVECSSWGFRCVDSHQDR</sequence>
<name>A0A0E9VTQ3_ANGAN</name>
<reference evidence="1" key="2">
    <citation type="journal article" date="2015" name="Fish Shellfish Immunol.">
        <title>Early steps in the European eel (Anguilla anguilla)-Vibrio vulnificus interaction in the gills: Role of the RtxA13 toxin.</title>
        <authorList>
            <person name="Callol A."/>
            <person name="Pajuelo D."/>
            <person name="Ebbesson L."/>
            <person name="Teles M."/>
            <person name="MacKenzie S."/>
            <person name="Amaro C."/>
        </authorList>
    </citation>
    <scope>NUCLEOTIDE SEQUENCE</scope>
</reference>
<reference evidence="1" key="1">
    <citation type="submission" date="2014-11" db="EMBL/GenBank/DDBJ databases">
        <authorList>
            <person name="Amaro Gonzalez C."/>
        </authorList>
    </citation>
    <scope>NUCLEOTIDE SEQUENCE</scope>
</reference>
<evidence type="ECO:0000313" key="1">
    <source>
        <dbReference type="EMBL" id="JAH80683.1"/>
    </source>
</evidence>
<protein>
    <submittedName>
        <fullName evidence="1">Uncharacterized protein</fullName>
    </submittedName>
</protein>
<accession>A0A0E9VTQ3</accession>